<accession>A0A7X0NN41</accession>
<dbReference type="Proteomes" id="UP000565579">
    <property type="component" value="Unassembled WGS sequence"/>
</dbReference>
<protein>
    <submittedName>
        <fullName evidence="2">Uncharacterized protein</fullName>
    </submittedName>
</protein>
<feature type="transmembrane region" description="Helical" evidence="1">
    <location>
        <begin position="43"/>
        <end position="64"/>
    </location>
</feature>
<dbReference type="AlphaFoldDB" id="A0A7X0NN41"/>
<keyword evidence="1" id="KW-0812">Transmembrane</keyword>
<reference evidence="2 3" key="1">
    <citation type="submission" date="2020-08" db="EMBL/GenBank/DDBJ databases">
        <title>Sequencing the genomes of 1000 actinobacteria strains.</title>
        <authorList>
            <person name="Klenk H.-P."/>
        </authorList>
    </citation>
    <scope>NUCLEOTIDE SEQUENCE [LARGE SCALE GENOMIC DNA]</scope>
    <source>
        <strain evidence="2 3">DSM 43768</strain>
    </source>
</reference>
<proteinExistence type="predicted"/>
<keyword evidence="1" id="KW-0472">Membrane</keyword>
<gene>
    <name evidence="2" type="ORF">HD593_001293</name>
</gene>
<evidence type="ECO:0000313" key="3">
    <source>
        <dbReference type="Proteomes" id="UP000565579"/>
    </source>
</evidence>
<dbReference type="RefSeq" id="WP_185101266.1">
    <property type="nucleotide sequence ID" value="NZ_BAAAXY010000196.1"/>
</dbReference>
<sequence length="80" mass="8370">MQAIALFLPCGATRERTGAIWTAVGVHTAVYLGRLIPIKPTDYGVQLAFQTVTLALAAALVLAAPRLGSAPRAASPDLRQ</sequence>
<keyword evidence="3" id="KW-1185">Reference proteome</keyword>
<evidence type="ECO:0000256" key="1">
    <source>
        <dbReference type="SAM" id="Phobius"/>
    </source>
</evidence>
<keyword evidence="1" id="KW-1133">Transmembrane helix</keyword>
<comment type="caution">
    <text evidence="2">The sequence shown here is derived from an EMBL/GenBank/DDBJ whole genome shotgun (WGS) entry which is preliminary data.</text>
</comment>
<name>A0A7X0NN41_9ACTN</name>
<organism evidence="2 3">
    <name type="scientific">Nonomuraea rubra</name>
    <dbReference type="NCBI Taxonomy" id="46180"/>
    <lineage>
        <taxon>Bacteria</taxon>
        <taxon>Bacillati</taxon>
        <taxon>Actinomycetota</taxon>
        <taxon>Actinomycetes</taxon>
        <taxon>Streptosporangiales</taxon>
        <taxon>Streptosporangiaceae</taxon>
        <taxon>Nonomuraea</taxon>
    </lineage>
</organism>
<evidence type="ECO:0000313" key="2">
    <source>
        <dbReference type="EMBL" id="MBB6546498.1"/>
    </source>
</evidence>
<dbReference type="EMBL" id="JACHMI010000001">
    <property type="protein sequence ID" value="MBB6546498.1"/>
    <property type="molecule type" value="Genomic_DNA"/>
</dbReference>